<dbReference type="EMBL" id="AIME01000003">
    <property type="protein sequence ID" value="EJF75878.1"/>
    <property type="molecule type" value="Genomic_DNA"/>
</dbReference>
<comment type="caution">
    <text evidence="1">The sequence shown here is derived from an EMBL/GenBank/DDBJ whole genome shotgun (WGS) entry which is preliminary data.</text>
</comment>
<evidence type="ECO:0000313" key="1">
    <source>
        <dbReference type="EMBL" id="EJF75878.1"/>
    </source>
</evidence>
<name>J0YML7_9HYPH</name>
<gene>
    <name evidence="1" type="ORF">MEC_00433</name>
</gene>
<protein>
    <submittedName>
        <fullName evidence="1">Uncharacterized protein</fullName>
    </submittedName>
</protein>
<dbReference type="HOGENOM" id="CLU_3380685_0_0_5"/>
<organism evidence="1 2">
    <name type="scientific">Bartonella alsatica IBS 382</name>
    <dbReference type="NCBI Taxonomy" id="1094551"/>
    <lineage>
        <taxon>Bacteria</taxon>
        <taxon>Pseudomonadati</taxon>
        <taxon>Pseudomonadota</taxon>
        <taxon>Alphaproteobacteria</taxon>
        <taxon>Hyphomicrobiales</taxon>
        <taxon>Bartonellaceae</taxon>
        <taxon>Bartonella</taxon>
    </lineage>
</organism>
<evidence type="ECO:0000313" key="2">
    <source>
        <dbReference type="Proteomes" id="UP000008761"/>
    </source>
</evidence>
<dbReference type="Proteomes" id="UP000008761">
    <property type="component" value="Unassembled WGS sequence"/>
</dbReference>
<sequence>MLIPALWGTVAALIWIFSSKANSSLDLWWVAFS</sequence>
<reference evidence="1 2" key="1">
    <citation type="submission" date="2012-03" db="EMBL/GenBank/DDBJ databases">
        <title>The Genome Sequence of Bartonella alsatica IBS 382.</title>
        <authorList>
            <consortium name="The Broad Institute Genome Sequencing Platform"/>
            <consortium name="The Broad Institute Genome Sequencing Center for Infectious Disease"/>
            <person name="Feldgarden M."/>
            <person name="Kirby J."/>
            <person name="Kosoy M."/>
            <person name="Birtles R."/>
            <person name="Probert W.S."/>
            <person name="Chiaraviglio L."/>
            <person name="Young S.K."/>
            <person name="Zeng Q."/>
            <person name="Gargeya S."/>
            <person name="Fitzgerald M."/>
            <person name="Haas B."/>
            <person name="Abouelleil A."/>
            <person name="Alvarado L."/>
            <person name="Arachchi H.M."/>
            <person name="Berlin A."/>
            <person name="Chapman S.B."/>
            <person name="Gearin G."/>
            <person name="Goldberg J."/>
            <person name="Griggs A."/>
            <person name="Gujja S."/>
            <person name="Hansen M."/>
            <person name="Heiman D."/>
            <person name="Howarth C."/>
            <person name="Larimer J."/>
            <person name="Lui A."/>
            <person name="MacDonald P.J.P."/>
            <person name="McCowen C."/>
            <person name="Montmayeur A."/>
            <person name="Murphy C."/>
            <person name="Neiman D."/>
            <person name="Pearson M."/>
            <person name="Priest M."/>
            <person name="Roberts A."/>
            <person name="Saif S."/>
            <person name="Shea T."/>
            <person name="Sisk P."/>
            <person name="Stolte C."/>
            <person name="Sykes S."/>
            <person name="Wortman J."/>
            <person name="Nusbaum C."/>
            <person name="Birren B."/>
        </authorList>
    </citation>
    <scope>NUCLEOTIDE SEQUENCE [LARGE SCALE GENOMIC DNA]</scope>
    <source>
        <strain evidence="1 2">IBS 382</strain>
    </source>
</reference>
<proteinExistence type="predicted"/>
<dbReference type="AlphaFoldDB" id="J0YML7"/>
<accession>J0YML7</accession>